<dbReference type="RefSeq" id="WP_138248780.1">
    <property type="nucleotide sequence ID" value="NZ_AP022616.1"/>
</dbReference>
<protein>
    <submittedName>
        <fullName evidence="1">Uncharacterized protein</fullName>
    </submittedName>
</protein>
<dbReference type="Proteomes" id="UP000309984">
    <property type="component" value="Unassembled WGS sequence"/>
</dbReference>
<evidence type="ECO:0000313" key="2">
    <source>
        <dbReference type="Proteomes" id="UP000309984"/>
    </source>
</evidence>
<comment type="caution">
    <text evidence="1">The sequence shown here is derived from an EMBL/GenBank/DDBJ whole genome shotgun (WGS) entry which is preliminary data.</text>
</comment>
<accession>A0A7I7ZP50</accession>
<gene>
    <name evidence="1" type="ORF">C1S79_09480</name>
</gene>
<dbReference type="AlphaFoldDB" id="A0A7I7ZP50"/>
<dbReference type="EMBL" id="POTM01000027">
    <property type="protein sequence ID" value="TLH69838.1"/>
    <property type="molecule type" value="Genomic_DNA"/>
</dbReference>
<evidence type="ECO:0000313" key="1">
    <source>
        <dbReference type="EMBL" id="TLH69838.1"/>
    </source>
</evidence>
<proteinExistence type="predicted"/>
<reference evidence="1 2" key="1">
    <citation type="submission" date="2018-01" db="EMBL/GenBank/DDBJ databases">
        <title>Comparative genomics of Mycobacterium mucogenicum and Mycobacterium neoaurum clade members emphasizing tRNA and non-coding RNA.</title>
        <authorList>
            <person name="Behra P.R.K."/>
            <person name="Pettersson B.M.F."/>
            <person name="Das S."/>
            <person name="Dasgupta S."/>
            <person name="Kirsebom L.A."/>
        </authorList>
    </citation>
    <scope>NUCLEOTIDE SEQUENCE [LARGE SCALE GENOMIC DNA]</scope>
    <source>
        <strain evidence="1 2">DSM 45104</strain>
    </source>
</reference>
<name>A0A7I7ZP50_9MYCO</name>
<sequence>MPAHLESDEWDDDHSDLDALGYASDSVESDTDGTDLDAVAATPPDDDDAVIPVSSASNPADTITVTAYLTGVIARVDLDSSVTALTESQLSQQIQAVAEVAVKRASAVMHIAMVKVLMDDGMDFPQARDFAENMLPFTTPAQADAAAVELVARFADGDLDHA</sequence>
<keyword evidence="2" id="KW-1185">Reference proteome</keyword>
<organism evidence="1 2">
    <name type="scientific">Mycolicibacterium phocaicum</name>
    <dbReference type="NCBI Taxonomy" id="319706"/>
    <lineage>
        <taxon>Bacteria</taxon>
        <taxon>Bacillati</taxon>
        <taxon>Actinomycetota</taxon>
        <taxon>Actinomycetes</taxon>
        <taxon>Mycobacteriales</taxon>
        <taxon>Mycobacteriaceae</taxon>
        <taxon>Mycolicibacterium</taxon>
    </lineage>
</organism>